<accession>A0A9D2HAV4</accession>
<dbReference type="Proteomes" id="UP000824223">
    <property type="component" value="Unassembled WGS sequence"/>
</dbReference>
<reference evidence="2" key="2">
    <citation type="submission" date="2021-04" db="EMBL/GenBank/DDBJ databases">
        <authorList>
            <person name="Gilroy R."/>
        </authorList>
    </citation>
    <scope>NUCLEOTIDE SEQUENCE</scope>
    <source>
        <strain evidence="2">ChiSjej2B20-11307</strain>
    </source>
</reference>
<comment type="caution">
    <text evidence="2">The sequence shown here is derived from an EMBL/GenBank/DDBJ whole genome shotgun (WGS) entry which is preliminary data.</text>
</comment>
<evidence type="ECO:0000256" key="1">
    <source>
        <dbReference type="SAM" id="Phobius"/>
    </source>
</evidence>
<keyword evidence="1" id="KW-0472">Membrane</keyword>
<evidence type="ECO:0000313" key="3">
    <source>
        <dbReference type="Proteomes" id="UP000824223"/>
    </source>
</evidence>
<proteinExistence type="predicted"/>
<evidence type="ECO:0008006" key="4">
    <source>
        <dbReference type="Google" id="ProtNLM"/>
    </source>
</evidence>
<feature type="transmembrane region" description="Helical" evidence="1">
    <location>
        <begin position="6"/>
        <end position="29"/>
    </location>
</feature>
<organism evidence="2 3">
    <name type="scientific">Candidatus Mediterraneibacter pullicola</name>
    <dbReference type="NCBI Taxonomy" id="2838682"/>
    <lineage>
        <taxon>Bacteria</taxon>
        <taxon>Bacillati</taxon>
        <taxon>Bacillota</taxon>
        <taxon>Clostridia</taxon>
        <taxon>Lachnospirales</taxon>
        <taxon>Lachnospiraceae</taxon>
        <taxon>Mediterraneibacter</taxon>
    </lineage>
</organism>
<protein>
    <recommendedName>
        <fullName evidence="4">Transmembrane protein</fullName>
    </recommendedName>
</protein>
<keyword evidence="1" id="KW-0812">Transmembrane</keyword>
<gene>
    <name evidence="2" type="ORF">H9798_06155</name>
</gene>
<dbReference type="AlphaFoldDB" id="A0A9D2HAV4"/>
<dbReference type="EMBL" id="DXAK01000030">
    <property type="protein sequence ID" value="HJA06715.1"/>
    <property type="molecule type" value="Genomic_DNA"/>
</dbReference>
<evidence type="ECO:0000313" key="2">
    <source>
        <dbReference type="EMBL" id="HJA06715.1"/>
    </source>
</evidence>
<sequence length="217" mass="25466">MNFFKLLLLVLLGGGLIFLLLYILIITFLRKRDLKIDYSNKQIRFYIQNINGIDYLIIPYLFWQNGKLNAIRDLFSDHFEYNGICYKIELLYINQSHLQQVGDLFPHNFYRDCKSVIKRIDSQLTNYGNINNTYINGNNNQLSIQQSQYLDIETEIEKFIQNENLLSDFDKDTLESFLYQLSKGSPQKSNAQKAIDVLSKFLPFTTAIINMIKALTF</sequence>
<reference evidence="2" key="1">
    <citation type="journal article" date="2021" name="PeerJ">
        <title>Extensive microbial diversity within the chicken gut microbiome revealed by metagenomics and culture.</title>
        <authorList>
            <person name="Gilroy R."/>
            <person name="Ravi A."/>
            <person name="Getino M."/>
            <person name="Pursley I."/>
            <person name="Horton D.L."/>
            <person name="Alikhan N.F."/>
            <person name="Baker D."/>
            <person name="Gharbi K."/>
            <person name="Hall N."/>
            <person name="Watson M."/>
            <person name="Adriaenssens E.M."/>
            <person name="Foster-Nyarko E."/>
            <person name="Jarju S."/>
            <person name="Secka A."/>
            <person name="Antonio M."/>
            <person name="Oren A."/>
            <person name="Chaudhuri R.R."/>
            <person name="La Ragione R."/>
            <person name="Hildebrand F."/>
            <person name="Pallen M.J."/>
        </authorList>
    </citation>
    <scope>NUCLEOTIDE SEQUENCE</scope>
    <source>
        <strain evidence="2">ChiSjej2B20-11307</strain>
    </source>
</reference>
<name>A0A9D2HAV4_9FIRM</name>
<keyword evidence="1" id="KW-1133">Transmembrane helix</keyword>